<organism evidence="1 2">
    <name type="scientific">Companilactobacillus farciminis</name>
    <dbReference type="NCBI Taxonomy" id="1612"/>
    <lineage>
        <taxon>Bacteria</taxon>
        <taxon>Bacillati</taxon>
        <taxon>Bacillota</taxon>
        <taxon>Bacilli</taxon>
        <taxon>Lactobacillales</taxon>
        <taxon>Lactobacillaceae</taxon>
        <taxon>Companilactobacillus</taxon>
    </lineage>
</organism>
<dbReference type="Proteomes" id="UP000295257">
    <property type="component" value="Unassembled WGS sequence"/>
</dbReference>
<gene>
    <name evidence="1" type="ORF">C5L30_000257</name>
</gene>
<proteinExistence type="predicted"/>
<comment type="caution">
    <text evidence="1">The sequence shown here is derived from an EMBL/GenBank/DDBJ whole genome shotgun (WGS) entry which is preliminary data.</text>
</comment>
<reference evidence="1 2" key="1">
    <citation type="journal article" date="2019" name="Appl. Microbiol. Biotechnol.">
        <title>Uncovering carbohydrate metabolism through a genotype-phenotype association study of 56 lactic acid bacteria genomes.</title>
        <authorList>
            <person name="Buron-Moles G."/>
            <person name="Chailyan A."/>
            <person name="Dolejs I."/>
            <person name="Forster J."/>
            <person name="Miks M.H."/>
        </authorList>
    </citation>
    <scope>NUCLEOTIDE SEQUENCE [LARGE SCALE GENOMIC DNA]</scope>
    <source>
        <strain evidence="1 2">ATCC 29644</strain>
    </source>
</reference>
<evidence type="ECO:0000313" key="2">
    <source>
        <dbReference type="Proteomes" id="UP000295257"/>
    </source>
</evidence>
<keyword evidence="2" id="KW-1185">Reference proteome</keyword>
<dbReference type="OrthoDB" id="9996313at2"/>
<dbReference type="AlphaFoldDB" id="A0A4R5NJB0"/>
<dbReference type="RefSeq" id="WP_010019261.1">
    <property type="nucleotide sequence ID" value="NZ_PUFN01000004.1"/>
</dbReference>
<sequence length="91" mass="10874">MDYKTSKNEETLWEFTKRELEAEGFNPVMWRIKEVPLDEIFTICNIYDNTEFAVYYENSKYHFGYYAESRNGAYELLEAEKITTAIESSEE</sequence>
<name>A0A4R5NJB0_9LACO</name>
<dbReference type="EMBL" id="PUFN01000004">
    <property type="protein sequence ID" value="TDG74541.1"/>
    <property type="molecule type" value="Genomic_DNA"/>
</dbReference>
<evidence type="ECO:0000313" key="1">
    <source>
        <dbReference type="EMBL" id="TDG74541.1"/>
    </source>
</evidence>
<accession>A0A4R5NJB0</accession>
<protein>
    <submittedName>
        <fullName evidence="1">Uncharacterized protein</fullName>
    </submittedName>
</protein>